<dbReference type="EC" id="3.2.2.n1" evidence="3"/>
<dbReference type="AlphaFoldDB" id="A0A8G2BG33"/>
<dbReference type="GO" id="GO:0009691">
    <property type="term" value="P:cytokinin biosynthetic process"/>
    <property type="evidence" value="ECO:0007669"/>
    <property type="project" value="UniProtKB-UniRule"/>
</dbReference>
<evidence type="ECO:0000256" key="1">
    <source>
        <dbReference type="ARBA" id="ARBA00000274"/>
    </source>
</evidence>
<comment type="catalytic activity">
    <reaction evidence="1">
        <text>AMP + H2O = D-ribose 5-phosphate + adenine</text>
        <dbReference type="Rhea" id="RHEA:20129"/>
        <dbReference type="ChEBI" id="CHEBI:15377"/>
        <dbReference type="ChEBI" id="CHEBI:16708"/>
        <dbReference type="ChEBI" id="CHEBI:78346"/>
        <dbReference type="ChEBI" id="CHEBI:456215"/>
        <dbReference type="EC" id="3.2.2.4"/>
    </reaction>
</comment>
<accession>A0A8G2BG33</accession>
<dbReference type="InterPro" id="IPR005269">
    <property type="entry name" value="LOG"/>
</dbReference>
<gene>
    <name evidence="4" type="ORF">SAMN05660686_00090</name>
</gene>
<comment type="similarity">
    <text evidence="2 3">Belongs to the LOG family.</text>
</comment>
<dbReference type="EMBL" id="FNBW01000001">
    <property type="protein sequence ID" value="SDF06213.1"/>
    <property type="molecule type" value="Genomic_DNA"/>
</dbReference>
<name>A0A8G2BG33_9PROT</name>
<reference evidence="4 5" key="1">
    <citation type="submission" date="2016-10" db="EMBL/GenBank/DDBJ databases">
        <authorList>
            <person name="Varghese N."/>
            <person name="Submissions S."/>
        </authorList>
    </citation>
    <scope>NUCLEOTIDE SEQUENCE [LARGE SCALE GENOMIC DNA]</scope>
    <source>
        <strain evidence="4 5">DSM 18839</strain>
    </source>
</reference>
<evidence type="ECO:0000256" key="3">
    <source>
        <dbReference type="RuleBase" id="RU363015"/>
    </source>
</evidence>
<dbReference type="PANTHER" id="PTHR31223:SF70">
    <property type="entry name" value="LOG FAMILY PROTEIN YJL055W"/>
    <property type="match status" value="1"/>
</dbReference>
<keyword evidence="5" id="KW-1185">Reference proteome</keyword>
<dbReference type="PANTHER" id="PTHR31223">
    <property type="entry name" value="LOG FAMILY PROTEIN YJL055W"/>
    <property type="match status" value="1"/>
</dbReference>
<dbReference type="GO" id="GO:0008714">
    <property type="term" value="F:AMP nucleosidase activity"/>
    <property type="evidence" value="ECO:0007669"/>
    <property type="project" value="UniProtKB-EC"/>
</dbReference>
<sequence>MSKSYPQSICVFCGSSSRVDEVYKAAATEIGDLIGARGDTLIYGGGRVGLMGLAADATLAAGGKVVGVIPSFLQHLEVGHAGLNELVVTDSMHERKRIMYERADAFVILPGGLGTLDETMEVLTWSQLKLSDKPVIIVDVNGFWQPLLALIEHTIGAGFTREENRGLYKVVDSPAGVFDVIGNWHAPEGDLKAKWL</sequence>
<proteinExistence type="inferred from homology"/>
<dbReference type="RefSeq" id="WP_093147372.1">
    <property type="nucleotide sequence ID" value="NZ_FNBW01000001.1"/>
</dbReference>
<dbReference type="InterPro" id="IPR031100">
    <property type="entry name" value="LOG_fam"/>
</dbReference>
<evidence type="ECO:0000313" key="5">
    <source>
        <dbReference type="Proteomes" id="UP000198615"/>
    </source>
</evidence>
<protein>
    <recommendedName>
        <fullName evidence="3">Cytokinin riboside 5'-monophosphate phosphoribohydrolase</fullName>
        <ecNumber evidence="3">3.2.2.n1</ecNumber>
    </recommendedName>
</protein>
<dbReference type="Proteomes" id="UP000198615">
    <property type="component" value="Unassembled WGS sequence"/>
</dbReference>
<dbReference type="Pfam" id="PF03641">
    <property type="entry name" value="Lysine_decarbox"/>
    <property type="match status" value="1"/>
</dbReference>
<dbReference type="SUPFAM" id="SSF102405">
    <property type="entry name" value="MCP/YpsA-like"/>
    <property type="match status" value="1"/>
</dbReference>
<organism evidence="4 5">
    <name type="scientific">Thalassobaculum litoreum DSM 18839</name>
    <dbReference type="NCBI Taxonomy" id="1123362"/>
    <lineage>
        <taxon>Bacteria</taxon>
        <taxon>Pseudomonadati</taxon>
        <taxon>Pseudomonadota</taxon>
        <taxon>Alphaproteobacteria</taxon>
        <taxon>Rhodospirillales</taxon>
        <taxon>Thalassobaculaceae</taxon>
        <taxon>Thalassobaculum</taxon>
    </lineage>
</organism>
<evidence type="ECO:0000256" key="2">
    <source>
        <dbReference type="ARBA" id="ARBA00006763"/>
    </source>
</evidence>
<keyword evidence="3" id="KW-0203">Cytokinin biosynthesis</keyword>
<dbReference type="NCBIfam" id="TIGR00730">
    <property type="entry name" value="Rossman fold protein, TIGR00730 family"/>
    <property type="match status" value="1"/>
</dbReference>
<comment type="caution">
    <text evidence="4">The sequence shown here is derived from an EMBL/GenBank/DDBJ whole genome shotgun (WGS) entry which is preliminary data.</text>
</comment>
<evidence type="ECO:0000313" key="4">
    <source>
        <dbReference type="EMBL" id="SDF06213.1"/>
    </source>
</evidence>
<dbReference type="OrthoDB" id="9801098at2"/>
<keyword evidence="3" id="KW-0378">Hydrolase</keyword>
<dbReference type="GO" id="GO:0005829">
    <property type="term" value="C:cytosol"/>
    <property type="evidence" value="ECO:0007669"/>
    <property type="project" value="TreeGrafter"/>
</dbReference>
<dbReference type="Gene3D" id="3.40.50.450">
    <property type="match status" value="1"/>
</dbReference>